<dbReference type="InterPro" id="IPR024862">
    <property type="entry name" value="TRPV"/>
</dbReference>
<dbReference type="Proteomes" id="UP001165122">
    <property type="component" value="Unassembled WGS sequence"/>
</dbReference>
<evidence type="ECO:0000256" key="5">
    <source>
        <dbReference type="ARBA" id="ARBA00023136"/>
    </source>
</evidence>
<comment type="caution">
    <text evidence="10">The sequence shown here is derived from an EMBL/GenBank/DDBJ whole genome shotgun (WGS) entry which is preliminary data.</text>
</comment>
<name>A0A9W7FRF0_9STRA</name>
<reference evidence="11" key="1">
    <citation type="journal article" date="2023" name="Commun. Biol.">
        <title>Genome analysis of Parmales, the sister group of diatoms, reveals the evolutionary specialization of diatoms from phago-mixotrophs to photoautotrophs.</title>
        <authorList>
            <person name="Ban H."/>
            <person name="Sato S."/>
            <person name="Yoshikawa S."/>
            <person name="Yamada K."/>
            <person name="Nakamura Y."/>
            <person name="Ichinomiya M."/>
            <person name="Sato N."/>
            <person name="Blanc-Mathieu R."/>
            <person name="Endo H."/>
            <person name="Kuwata A."/>
            <person name="Ogata H."/>
        </authorList>
    </citation>
    <scope>NUCLEOTIDE SEQUENCE [LARGE SCALE GENOMIC DNA]</scope>
    <source>
        <strain evidence="11">NIES 3700</strain>
    </source>
</reference>
<keyword evidence="11" id="KW-1185">Reference proteome</keyword>
<dbReference type="AlphaFoldDB" id="A0A9W7FRF0"/>
<evidence type="ECO:0000256" key="4">
    <source>
        <dbReference type="ARBA" id="ARBA00022989"/>
    </source>
</evidence>
<dbReference type="GO" id="GO:0005216">
    <property type="term" value="F:monoatomic ion channel activity"/>
    <property type="evidence" value="ECO:0007669"/>
    <property type="project" value="InterPro"/>
</dbReference>
<dbReference type="Pfam" id="PF00520">
    <property type="entry name" value="Ion_trans"/>
    <property type="match status" value="1"/>
</dbReference>
<accession>A0A9W7FRF0</accession>
<evidence type="ECO:0000313" key="11">
    <source>
        <dbReference type="Proteomes" id="UP001165122"/>
    </source>
</evidence>
<evidence type="ECO:0000313" key="10">
    <source>
        <dbReference type="EMBL" id="GMI16690.1"/>
    </source>
</evidence>
<dbReference type="OrthoDB" id="43160at2759"/>
<feature type="domain" description="Ion transport" evidence="9">
    <location>
        <begin position="16"/>
        <end position="281"/>
    </location>
</feature>
<dbReference type="PANTHER" id="PTHR10582:SF2">
    <property type="entry name" value="INACTIVE"/>
    <property type="match status" value="1"/>
</dbReference>
<feature type="transmembrane region" description="Helical" evidence="8">
    <location>
        <begin position="74"/>
        <end position="92"/>
    </location>
</feature>
<gene>
    <name evidence="10" type="ORF">TrLO_g10851</name>
</gene>
<dbReference type="GO" id="GO:0005886">
    <property type="term" value="C:plasma membrane"/>
    <property type="evidence" value="ECO:0007669"/>
    <property type="project" value="TreeGrafter"/>
</dbReference>
<evidence type="ECO:0000256" key="1">
    <source>
        <dbReference type="ARBA" id="ARBA00004141"/>
    </source>
</evidence>
<feature type="region of interest" description="Disordered" evidence="7">
    <location>
        <begin position="447"/>
        <end position="469"/>
    </location>
</feature>
<protein>
    <recommendedName>
        <fullName evidence="9">Ion transport domain-containing protein</fullName>
    </recommendedName>
</protein>
<feature type="transmembrane region" description="Helical" evidence="8">
    <location>
        <begin position="223"/>
        <end position="241"/>
    </location>
</feature>
<dbReference type="PANTHER" id="PTHR10582">
    <property type="entry name" value="TRANSIENT RECEPTOR POTENTIAL ION CHANNEL PROTEIN"/>
    <property type="match status" value="1"/>
</dbReference>
<feature type="coiled-coil region" evidence="6">
    <location>
        <begin position="402"/>
        <end position="436"/>
    </location>
</feature>
<proteinExistence type="predicted"/>
<keyword evidence="6" id="KW-0175">Coiled coil</keyword>
<evidence type="ECO:0000256" key="7">
    <source>
        <dbReference type="SAM" id="MobiDB-lite"/>
    </source>
</evidence>
<keyword evidence="5 8" id="KW-0472">Membrane</keyword>
<evidence type="ECO:0000256" key="2">
    <source>
        <dbReference type="ARBA" id="ARBA00022692"/>
    </source>
</evidence>
<evidence type="ECO:0000256" key="6">
    <source>
        <dbReference type="SAM" id="Coils"/>
    </source>
</evidence>
<dbReference type="EMBL" id="BRXW01000259">
    <property type="protein sequence ID" value="GMI16690.1"/>
    <property type="molecule type" value="Genomic_DNA"/>
</dbReference>
<sequence length="469" mass="53417">MSLVAEELFWGLSLAIYFLLRELAQFWALFKLGVHMSWFDDYWNFIDVMASGGTIALCAYSVRNGPGPGYEQFASFVSIFVWLKLLGYMKAYSQSIATFVLMLSQILRDLRSFLGVLLIVIVMFGHAFYLVLSHTTIVGDKGWSWIWNHTEFNSTIYDATPNFQSIDGQDCWSDGWYDSSTQLVKCNSHYDQNATEIYFFANVTNSTTTNNFNDDMYEGDIDFSTVPSTAFSLYLMVLGNFEPAAITGLWANALFFFYSFLVFIILLNILIAIVSDSYDDVLVKSSELFWLSRTNLIAEITSTFGWALIEDGNANIAMRTWFLVLKFLGAFKDNLRIAYGVKSDHKCYLPLLIHSIYLRRIKGRGEVEKKGLDLSIESNSSDWSGRVLDIVKRVNKQTSSESSKTNEKIKHLTEDVRSLKKKLDESEKKREEMFDIMLEIRDQVRKGGEVGKLRDGGEGRGGDEGGREE</sequence>
<evidence type="ECO:0000259" key="9">
    <source>
        <dbReference type="Pfam" id="PF00520"/>
    </source>
</evidence>
<feature type="transmembrane region" description="Helical" evidence="8">
    <location>
        <begin position="253"/>
        <end position="274"/>
    </location>
</feature>
<comment type="subcellular location">
    <subcellularLocation>
        <location evidence="1">Membrane</location>
        <topology evidence="1">Multi-pass membrane protein</topology>
    </subcellularLocation>
</comment>
<keyword evidence="2 8" id="KW-0812">Transmembrane</keyword>
<dbReference type="GO" id="GO:0098703">
    <property type="term" value="P:calcium ion import across plasma membrane"/>
    <property type="evidence" value="ECO:0007669"/>
    <property type="project" value="TreeGrafter"/>
</dbReference>
<evidence type="ECO:0000256" key="3">
    <source>
        <dbReference type="ARBA" id="ARBA00022737"/>
    </source>
</evidence>
<evidence type="ECO:0000256" key="8">
    <source>
        <dbReference type="SAM" id="Phobius"/>
    </source>
</evidence>
<organism evidence="10 11">
    <name type="scientific">Triparma laevis f. longispina</name>
    <dbReference type="NCBI Taxonomy" id="1714387"/>
    <lineage>
        <taxon>Eukaryota</taxon>
        <taxon>Sar</taxon>
        <taxon>Stramenopiles</taxon>
        <taxon>Ochrophyta</taxon>
        <taxon>Bolidophyceae</taxon>
        <taxon>Parmales</taxon>
        <taxon>Triparmaceae</taxon>
        <taxon>Triparma</taxon>
    </lineage>
</organism>
<feature type="transmembrane region" description="Helical" evidence="8">
    <location>
        <begin position="113"/>
        <end position="132"/>
    </location>
</feature>
<feature type="transmembrane region" description="Helical" evidence="8">
    <location>
        <begin position="12"/>
        <end position="30"/>
    </location>
</feature>
<keyword evidence="3" id="KW-0677">Repeat</keyword>
<dbReference type="InterPro" id="IPR005821">
    <property type="entry name" value="Ion_trans_dom"/>
</dbReference>
<keyword evidence="4 8" id="KW-1133">Transmembrane helix</keyword>